<dbReference type="Proteomes" id="UP000189705">
    <property type="component" value="Unplaced"/>
</dbReference>
<dbReference type="Gene3D" id="3.40.630.30">
    <property type="match status" value="1"/>
</dbReference>
<feature type="region of interest" description="Disordered" evidence="4">
    <location>
        <begin position="17"/>
        <end position="64"/>
    </location>
</feature>
<dbReference type="PANTHER" id="PTHR15298:SF1">
    <property type="entry name" value="GLYCINE N-ACYLTRANSFERASE-LIKE PROTEIN"/>
    <property type="match status" value="1"/>
</dbReference>
<evidence type="ECO:0000256" key="1">
    <source>
        <dbReference type="ARBA" id="ARBA00022679"/>
    </source>
</evidence>
<keyword evidence="2 3" id="KW-0012">Acyltransferase</keyword>
<dbReference type="Pfam" id="PF06021">
    <property type="entry name" value="Gly_acyl_tr_N"/>
    <property type="match status" value="1"/>
</dbReference>
<dbReference type="Pfam" id="PF08444">
    <property type="entry name" value="Gly_acyl_tr_C"/>
    <property type="match status" value="1"/>
</dbReference>
<sequence>MFHSLGLEAAAAPEAEIQRAPAAARPGPPCLPDTPSLLCSPELSRPQDRDSAAERSPVPCPEQPEHWGQAGACTLFAGGHEDPVQLAMLILSCSSKLQLLEGVLRQGLPKTLPVHGSIMNINRGNPSSYEVLVDSWPDFKAVLVRPRKEVVTDNSDVFTNMHAAFYRDLGAYRALLDSPGAINWGHTIYIIGLQDGLYEASRDVAKAKGVQVNWQCYFTFFHPDPSTMPDIRLDPTMKLSSLNASHVDLLNATWAYGGNEQSRQYLARLIRSFPSTCLLDATGCPISWNITDQFGTTGHGYTLPKYRSHGYNSIVAIVTAKRLHAQGYPSFGYTSLDNYPMQRLQVSHGFRLLPSLSYFINHHPTPRTVPS</sequence>
<dbReference type="GeneID" id="102372919"/>
<dbReference type="AlphaFoldDB" id="A0A3Q0HMY1"/>
<dbReference type="SUPFAM" id="SSF55729">
    <property type="entry name" value="Acyl-CoA N-acyltransferases (Nat)"/>
    <property type="match status" value="1"/>
</dbReference>
<dbReference type="GO" id="GO:0047961">
    <property type="term" value="F:glycine N-acyltransferase activity"/>
    <property type="evidence" value="ECO:0007669"/>
    <property type="project" value="InterPro"/>
</dbReference>
<evidence type="ECO:0000313" key="7">
    <source>
        <dbReference type="Proteomes" id="UP000189705"/>
    </source>
</evidence>
<evidence type="ECO:0000256" key="4">
    <source>
        <dbReference type="SAM" id="MobiDB-lite"/>
    </source>
</evidence>
<dbReference type="InParanoid" id="A0A3Q0HMY1"/>
<feature type="domain" description="Glycine N-acyltransferase N-terminal" evidence="5">
    <location>
        <begin position="88"/>
        <end position="274"/>
    </location>
</feature>
<dbReference type="InterPro" id="IPR013652">
    <property type="entry name" value="Glycine_N-acyltransferase_C"/>
</dbReference>
<dbReference type="RefSeq" id="XP_025071935.1">
    <property type="nucleotide sequence ID" value="XM_025216150.1"/>
</dbReference>
<dbReference type="InterPro" id="IPR016181">
    <property type="entry name" value="Acyl_CoA_acyltransferase"/>
</dbReference>
<evidence type="ECO:0000256" key="3">
    <source>
        <dbReference type="RuleBase" id="RU368002"/>
    </source>
</evidence>
<name>A0A3Q0HMY1_ALLSI</name>
<protein>
    <recommendedName>
        <fullName evidence="3">Glycine N-acyltransferase-like protein</fullName>
        <ecNumber evidence="3">2.3.1.-</ecNumber>
    </recommendedName>
</protein>
<evidence type="ECO:0000313" key="8">
    <source>
        <dbReference type="RefSeq" id="XP_025071935.1"/>
    </source>
</evidence>
<dbReference type="KEGG" id="asn:102372919"/>
<dbReference type="GO" id="GO:0005739">
    <property type="term" value="C:mitochondrion"/>
    <property type="evidence" value="ECO:0007669"/>
    <property type="project" value="InterPro"/>
</dbReference>
<evidence type="ECO:0000259" key="6">
    <source>
        <dbReference type="Pfam" id="PF08444"/>
    </source>
</evidence>
<feature type="domain" description="Glycine N-acyltransferase C-terminal" evidence="6">
    <location>
        <begin position="277"/>
        <end position="354"/>
    </location>
</feature>
<gene>
    <name evidence="8" type="primary">LOC102372919</name>
</gene>
<organism evidence="7 8">
    <name type="scientific">Alligator sinensis</name>
    <name type="common">Chinese alligator</name>
    <dbReference type="NCBI Taxonomy" id="38654"/>
    <lineage>
        <taxon>Eukaryota</taxon>
        <taxon>Metazoa</taxon>
        <taxon>Chordata</taxon>
        <taxon>Craniata</taxon>
        <taxon>Vertebrata</taxon>
        <taxon>Euteleostomi</taxon>
        <taxon>Archelosauria</taxon>
        <taxon>Archosauria</taxon>
        <taxon>Crocodylia</taxon>
        <taxon>Alligatoridae</taxon>
        <taxon>Alligatorinae</taxon>
        <taxon>Alligator</taxon>
    </lineage>
</organism>
<dbReference type="InterPro" id="IPR015938">
    <property type="entry name" value="Glycine_N-acyltransferase_N"/>
</dbReference>
<evidence type="ECO:0000256" key="2">
    <source>
        <dbReference type="ARBA" id="ARBA00023315"/>
    </source>
</evidence>
<accession>A0A3Q0HMY1</accession>
<keyword evidence="7" id="KW-1185">Reference proteome</keyword>
<comment type="similarity">
    <text evidence="3">Belongs to the glycine N-acyltransferase family.</text>
</comment>
<dbReference type="PANTHER" id="PTHR15298">
    <property type="entry name" value="L-COA N-ACYLTRANSFERASE-RELATED"/>
    <property type="match status" value="1"/>
</dbReference>
<dbReference type="InterPro" id="IPR010313">
    <property type="entry name" value="Glycine_N-acyltransferase"/>
</dbReference>
<dbReference type="EC" id="2.3.1.-" evidence="3"/>
<keyword evidence="1 3" id="KW-0808">Transferase</keyword>
<evidence type="ECO:0000259" key="5">
    <source>
        <dbReference type="Pfam" id="PF06021"/>
    </source>
</evidence>
<dbReference type="STRING" id="38654.A0A3Q0HMY1"/>
<reference evidence="8" key="1">
    <citation type="submission" date="2025-08" db="UniProtKB">
        <authorList>
            <consortium name="RefSeq"/>
        </authorList>
    </citation>
    <scope>IDENTIFICATION</scope>
</reference>
<proteinExistence type="inferred from homology"/>